<organism evidence="1 2">
    <name type="scientific">Trichocladium antarcticum</name>
    <dbReference type="NCBI Taxonomy" id="1450529"/>
    <lineage>
        <taxon>Eukaryota</taxon>
        <taxon>Fungi</taxon>
        <taxon>Dikarya</taxon>
        <taxon>Ascomycota</taxon>
        <taxon>Pezizomycotina</taxon>
        <taxon>Sordariomycetes</taxon>
        <taxon>Sordariomycetidae</taxon>
        <taxon>Sordariales</taxon>
        <taxon>Chaetomiaceae</taxon>
        <taxon>Trichocladium</taxon>
    </lineage>
</organism>
<dbReference type="InterPro" id="IPR016024">
    <property type="entry name" value="ARM-type_fold"/>
</dbReference>
<comment type="caution">
    <text evidence="1">The sequence shown here is derived from an EMBL/GenBank/DDBJ whole genome shotgun (WGS) entry which is preliminary data.</text>
</comment>
<evidence type="ECO:0008006" key="3">
    <source>
        <dbReference type="Google" id="ProtNLM"/>
    </source>
</evidence>
<dbReference type="AlphaFoldDB" id="A0AAN6ZDR5"/>
<dbReference type="SUPFAM" id="SSF48371">
    <property type="entry name" value="ARM repeat"/>
    <property type="match status" value="1"/>
</dbReference>
<sequence>MMAWTPDEVAALLRSQGSAGSDHDEKSWRTSQLKDVLNAVQKESRDGLAAVVERLADGARDPAWRAPLGESGFLEFVLSVAPGQESRPPLNKQALRLFGNACADCEENRARLVGSGRLFPFVLNCLEQDALLPFAVAATLNVCVDYSPAQLQASEARVSKVLVEIVTGERLSASQSSLGHIMTILELLSNQDPEPKLANPKTPALLLSLATSQRYEADLEAFMEICAPALAYLTFQDLQTVFLEAGDLKLLQTAFFQLYTRFDTADADPDTAAQLKQTLIDWLESPNLTHLQTAACLSLGNLSRSDESSTALLSHVQEPLLDILSRAIPPAASEPPAPRSSVPPLQLIHASLSFLKNLAIPAANKPLVGAALLSPPSPLLPRLWTSTRTQPQLQFAAVSLARLLLVNSPSNVTLICTPLPVPSTDTDTDEAEKSNLLLLANTASQADEDPIKMEAARAISLVCRALHSPSPSQPPILNPTWTWTRNPSTTITTTTTTTALSRFHTAHESAIIPALTYLLTQPRYPTLRADTIFVLALMSRSPDGARLALRVLQPASPDKGATAAGWRALAEAIAGPEGVAIAAGLLGGGSVEDVEGEEAEVEVEGVLAGMSGLALAPQQADAPTQRPQPPAVAAKMDRENGMVLVAELLHRFPDELSRLSRALRAVLAKGGELVVQDRAQGQQ</sequence>
<gene>
    <name evidence="1" type="ORF">BT67DRAFT_422996</name>
</gene>
<proteinExistence type="predicted"/>
<dbReference type="EMBL" id="MU853411">
    <property type="protein sequence ID" value="KAK4133719.1"/>
    <property type="molecule type" value="Genomic_DNA"/>
</dbReference>
<dbReference type="InterPro" id="IPR011989">
    <property type="entry name" value="ARM-like"/>
</dbReference>
<protein>
    <recommendedName>
        <fullName evidence="3">GTP binding protein</fullName>
    </recommendedName>
</protein>
<evidence type="ECO:0000313" key="2">
    <source>
        <dbReference type="Proteomes" id="UP001304895"/>
    </source>
</evidence>
<dbReference type="InterPro" id="IPR040144">
    <property type="entry name" value="RAP1GDS1"/>
</dbReference>
<keyword evidence="2" id="KW-1185">Reference proteome</keyword>
<evidence type="ECO:0000313" key="1">
    <source>
        <dbReference type="EMBL" id="KAK4133719.1"/>
    </source>
</evidence>
<dbReference type="PANTHER" id="PTHR10957">
    <property type="entry name" value="RAP1 GTPASE-GDP DISSOCIATION STIMULATOR 1"/>
    <property type="match status" value="1"/>
</dbReference>
<accession>A0AAN6ZDR5</accession>
<reference evidence="1" key="1">
    <citation type="journal article" date="2023" name="Mol. Phylogenet. Evol.">
        <title>Genome-scale phylogeny and comparative genomics of the fungal order Sordariales.</title>
        <authorList>
            <person name="Hensen N."/>
            <person name="Bonometti L."/>
            <person name="Westerberg I."/>
            <person name="Brannstrom I.O."/>
            <person name="Guillou S."/>
            <person name="Cros-Aarteil S."/>
            <person name="Calhoun S."/>
            <person name="Haridas S."/>
            <person name="Kuo A."/>
            <person name="Mondo S."/>
            <person name="Pangilinan J."/>
            <person name="Riley R."/>
            <person name="LaButti K."/>
            <person name="Andreopoulos B."/>
            <person name="Lipzen A."/>
            <person name="Chen C."/>
            <person name="Yan M."/>
            <person name="Daum C."/>
            <person name="Ng V."/>
            <person name="Clum A."/>
            <person name="Steindorff A."/>
            <person name="Ohm R.A."/>
            <person name="Martin F."/>
            <person name="Silar P."/>
            <person name="Natvig D.O."/>
            <person name="Lalanne C."/>
            <person name="Gautier V."/>
            <person name="Ament-Velasquez S.L."/>
            <person name="Kruys A."/>
            <person name="Hutchinson M.I."/>
            <person name="Powell A.J."/>
            <person name="Barry K."/>
            <person name="Miller A.N."/>
            <person name="Grigoriev I.V."/>
            <person name="Debuchy R."/>
            <person name="Gladieux P."/>
            <person name="Hiltunen Thoren M."/>
            <person name="Johannesson H."/>
        </authorList>
    </citation>
    <scope>NUCLEOTIDE SEQUENCE</scope>
    <source>
        <strain evidence="1">CBS 123565</strain>
    </source>
</reference>
<dbReference type="Proteomes" id="UP001304895">
    <property type="component" value="Unassembled WGS sequence"/>
</dbReference>
<dbReference type="Gene3D" id="1.25.10.10">
    <property type="entry name" value="Leucine-rich Repeat Variant"/>
    <property type="match status" value="2"/>
</dbReference>
<reference evidence="1" key="2">
    <citation type="submission" date="2023-05" db="EMBL/GenBank/DDBJ databases">
        <authorList>
            <consortium name="Lawrence Berkeley National Laboratory"/>
            <person name="Steindorff A."/>
            <person name="Hensen N."/>
            <person name="Bonometti L."/>
            <person name="Westerberg I."/>
            <person name="Brannstrom I.O."/>
            <person name="Guillou S."/>
            <person name="Cros-Aarteil S."/>
            <person name="Calhoun S."/>
            <person name="Haridas S."/>
            <person name="Kuo A."/>
            <person name="Mondo S."/>
            <person name="Pangilinan J."/>
            <person name="Riley R."/>
            <person name="Labutti K."/>
            <person name="Andreopoulos B."/>
            <person name="Lipzen A."/>
            <person name="Chen C."/>
            <person name="Yanf M."/>
            <person name="Daum C."/>
            <person name="Ng V."/>
            <person name="Clum A."/>
            <person name="Ohm R."/>
            <person name="Martin F."/>
            <person name="Silar P."/>
            <person name="Natvig D."/>
            <person name="Lalanne C."/>
            <person name="Gautier V."/>
            <person name="Ament-Velasquez S.L."/>
            <person name="Kruys A."/>
            <person name="Hutchinson M.I."/>
            <person name="Powell A.J."/>
            <person name="Barry K."/>
            <person name="Miller A.N."/>
            <person name="Grigoriev I.V."/>
            <person name="Debuchy R."/>
            <person name="Gladieux P."/>
            <person name="Thoren M.H."/>
            <person name="Johannesson H."/>
        </authorList>
    </citation>
    <scope>NUCLEOTIDE SEQUENCE</scope>
    <source>
        <strain evidence="1">CBS 123565</strain>
    </source>
</reference>
<name>A0AAN6ZDR5_9PEZI</name>
<dbReference type="GO" id="GO:0005085">
    <property type="term" value="F:guanyl-nucleotide exchange factor activity"/>
    <property type="evidence" value="ECO:0007669"/>
    <property type="project" value="InterPro"/>
</dbReference>